<proteinExistence type="predicted"/>
<name>A0A397HH72_9GLOM</name>
<organism evidence="1 2">
    <name type="scientific">Diversispora epigaea</name>
    <dbReference type="NCBI Taxonomy" id="1348612"/>
    <lineage>
        <taxon>Eukaryota</taxon>
        <taxon>Fungi</taxon>
        <taxon>Fungi incertae sedis</taxon>
        <taxon>Mucoromycota</taxon>
        <taxon>Glomeromycotina</taxon>
        <taxon>Glomeromycetes</taxon>
        <taxon>Diversisporales</taxon>
        <taxon>Diversisporaceae</taxon>
        <taxon>Diversispora</taxon>
    </lineage>
</organism>
<evidence type="ECO:0000313" key="2">
    <source>
        <dbReference type="Proteomes" id="UP000266861"/>
    </source>
</evidence>
<protein>
    <submittedName>
        <fullName evidence="1">Uncharacterized protein</fullName>
    </submittedName>
</protein>
<accession>A0A397HH72</accession>
<dbReference type="Proteomes" id="UP000266861">
    <property type="component" value="Unassembled WGS sequence"/>
</dbReference>
<evidence type="ECO:0000313" key="1">
    <source>
        <dbReference type="EMBL" id="RHZ60916.1"/>
    </source>
</evidence>
<keyword evidence="2" id="KW-1185">Reference proteome</keyword>
<comment type="caution">
    <text evidence="1">The sequence shown here is derived from an EMBL/GenBank/DDBJ whole genome shotgun (WGS) entry which is preliminary data.</text>
</comment>
<reference evidence="1 2" key="1">
    <citation type="submission" date="2018-08" db="EMBL/GenBank/DDBJ databases">
        <title>Genome and evolution of the arbuscular mycorrhizal fungus Diversispora epigaea (formerly Glomus versiforme) and its bacterial endosymbionts.</title>
        <authorList>
            <person name="Sun X."/>
            <person name="Fei Z."/>
            <person name="Harrison M."/>
        </authorList>
    </citation>
    <scope>NUCLEOTIDE SEQUENCE [LARGE SCALE GENOMIC DNA]</scope>
    <source>
        <strain evidence="1 2">IT104</strain>
    </source>
</reference>
<sequence>MCRVDKEGSSSEVNVMTENKSPLYNEIPISHIQHDFFNESDRNQNLETVFTFNNESLLYAYKLTGEKEEISDDELLESLSDDGELLESFSDNIVIDIINGKIQRCNATKDLKKLWKLVGIWEIAEDAVQEVKGNIQQLGICNMHFHFDQNKLHEEALWNLLGRNLQIPCIWQTYCHLHCHSGKGKPIKTCQKTGLALKLFNNNLSSQSCSSTPIANTLNLFTIKTAIKLMHINIDNNKVSKDLLPEDLHKTSTFLSSVILNTAFKEVNVISHTDQWEWHLENLCKKAVNPCNIWNIAIIDNIDIMARSFPFENIYNTTRQSSHITLQMVFQYMHKTSTFLSSVILNTAFKEVNVISHTDQWEWHLENLCKKAVNPCNIWNIAIIDNIDIMARSFPFENIYNTTRQSSHITLQMVFQYKIFNNIFDKLLFENLLESNYTTNFCVDTIHQKIIAQVEYGCQCKSPNVVILEAGGIPTMNDDIFLSLEMYQNDVGLTTNGKLDVSADEDIFRRMAQYKMMIFEFYLVNGIQVMEYLNLAAALGVQF</sequence>
<gene>
    <name evidence="1" type="ORF">Glove_350g161</name>
</gene>
<dbReference type="AlphaFoldDB" id="A0A397HH72"/>
<dbReference type="EMBL" id="PQFF01000320">
    <property type="protein sequence ID" value="RHZ60916.1"/>
    <property type="molecule type" value="Genomic_DNA"/>
</dbReference>
<dbReference type="OrthoDB" id="2421700at2759"/>